<keyword evidence="1" id="KW-0812">Transmembrane</keyword>
<name>A0A6S6S0T6_9GAMM</name>
<dbReference type="EMBL" id="CACTJB010000001">
    <property type="protein sequence ID" value="CAA3704579.1"/>
    <property type="molecule type" value="Genomic_DNA"/>
</dbReference>
<feature type="transmembrane region" description="Helical" evidence="1">
    <location>
        <begin position="9"/>
        <end position="28"/>
    </location>
</feature>
<evidence type="ECO:0000313" key="2">
    <source>
        <dbReference type="EMBL" id="CAA3704579.1"/>
    </source>
</evidence>
<protein>
    <submittedName>
        <fullName evidence="2">Uncharacterized protein</fullName>
    </submittedName>
</protein>
<evidence type="ECO:0000256" key="1">
    <source>
        <dbReference type="SAM" id="Phobius"/>
    </source>
</evidence>
<gene>
    <name evidence="2" type="ORF">SISI_0066</name>
</gene>
<reference evidence="2 3" key="1">
    <citation type="submission" date="2019-12" db="EMBL/GenBank/DDBJ databases">
        <authorList>
            <person name="Santos-Garcia D."/>
            <person name="Santos-Garcia D."/>
            <person name="Santos-Garcia D."/>
        </authorList>
    </citation>
    <scope>NUCLEOTIDE SEQUENCE [LARGE SCALE GENOMIC DNA]</scope>
    <source>
        <strain evidence="2">SiSi</strain>
    </source>
</reference>
<organism evidence="2 3">
    <name type="scientific">Candidatus Portiera aleyrodidarum</name>
    <name type="common">primary endosymbiont of Bemisia tabaci</name>
    <dbReference type="NCBI Taxonomy" id="91844"/>
    <lineage>
        <taxon>Bacteria</taxon>
        <taxon>Pseudomonadati</taxon>
        <taxon>Pseudomonadota</taxon>
        <taxon>Gammaproteobacteria</taxon>
        <taxon>Candidatus Johnevansiales</taxon>
        <taxon>Candidatus Johnevansiaceae</taxon>
        <taxon>Candidatus Portiera</taxon>
    </lineage>
</organism>
<keyword evidence="1" id="KW-1133">Transmembrane helix</keyword>
<keyword evidence="1" id="KW-0472">Membrane</keyword>
<proteinExistence type="predicted"/>
<sequence>MFLVWLKKLMLLFFEVFCFWNGMCWIVIEGNVMWGGL</sequence>
<dbReference type="Proteomes" id="UP000560980">
    <property type="component" value="Unassembled WGS sequence"/>
</dbReference>
<dbReference type="AlphaFoldDB" id="A0A6S6S0T6"/>
<evidence type="ECO:0000313" key="3">
    <source>
        <dbReference type="Proteomes" id="UP000560980"/>
    </source>
</evidence>
<comment type="caution">
    <text evidence="2">The sequence shown here is derived from an EMBL/GenBank/DDBJ whole genome shotgun (WGS) entry which is preliminary data.</text>
</comment>
<accession>A0A6S6S0T6</accession>